<proteinExistence type="predicted"/>
<dbReference type="Proteomes" id="UP000198647">
    <property type="component" value="Unassembled WGS sequence"/>
</dbReference>
<feature type="transmembrane region" description="Helical" evidence="6">
    <location>
        <begin position="306"/>
        <end position="325"/>
    </location>
</feature>
<evidence type="ECO:0000256" key="4">
    <source>
        <dbReference type="ARBA" id="ARBA00022989"/>
    </source>
</evidence>
<name>A0A1H3BZX7_9BACI</name>
<evidence type="ECO:0000256" key="6">
    <source>
        <dbReference type="SAM" id="Phobius"/>
    </source>
</evidence>
<feature type="transmembrane region" description="Helical" evidence="6">
    <location>
        <begin position="331"/>
        <end position="349"/>
    </location>
</feature>
<feature type="domain" description="ABC-2 type transporter transmembrane" evidence="7">
    <location>
        <begin position="19"/>
        <end position="380"/>
    </location>
</feature>
<organism evidence="8 9">
    <name type="scientific">Salimicrobium album</name>
    <dbReference type="NCBI Taxonomy" id="50717"/>
    <lineage>
        <taxon>Bacteria</taxon>
        <taxon>Bacillati</taxon>
        <taxon>Bacillota</taxon>
        <taxon>Bacilli</taxon>
        <taxon>Bacillales</taxon>
        <taxon>Bacillaceae</taxon>
        <taxon>Salimicrobium</taxon>
    </lineage>
</organism>
<feature type="transmembrane region" description="Helical" evidence="6">
    <location>
        <begin position="176"/>
        <end position="197"/>
    </location>
</feature>
<protein>
    <submittedName>
        <fullName evidence="8">ABC-2 type transport system permease protein</fullName>
    </submittedName>
</protein>
<evidence type="ECO:0000256" key="2">
    <source>
        <dbReference type="ARBA" id="ARBA00022475"/>
    </source>
</evidence>
<keyword evidence="4 6" id="KW-1133">Transmembrane helix</keyword>
<reference evidence="8 9" key="1">
    <citation type="submission" date="2016-10" db="EMBL/GenBank/DDBJ databases">
        <authorList>
            <person name="Varghese N."/>
            <person name="Submissions S."/>
        </authorList>
    </citation>
    <scope>NUCLEOTIDE SEQUENCE [LARGE SCALE GENOMIC DNA]</scope>
    <source>
        <strain evidence="8 9">DSM 20748</strain>
    </source>
</reference>
<sequence length="409" mass="44480">MNKFFVILSHTYTNRIKSKAFIITTALMVAAILLMTNIQTVMEVFQGDEDEKSSVALIADEPEASALAASIPGGEIYEGEAEDAKKSVRDGKFDGLLVVEKGEAGLPAGHYYTDEFTSSTDQEVRQALQQVKMNAAARQQNISGEALAEISTPVEFETTALEEGAKSEEELNQARVIVYIMLFVMYLAVIMYGNIIATEVTTEKSSRVMEILISSVSPVTQMFGKITGVALVGLSQFGIFILSGIVGIRMSDSSENSLIQMAGLSNPDWGIITYAVIYFLLGYFLYATLAAVLGSLVSRVEDAQQTVTPMMMLVVVAFFFAISALSNPNAFYIAAASYIPFFTPFVMFTRIGVGEMPVWEVVLSFGVLVGAIILLGVIGARIYRGGVLMYSSSSLWKNTKEALQLSKKE</sequence>
<evidence type="ECO:0000256" key="5">
    <source>
        <dbReference type="ARBA" id="ARBA00023136"/>
    </source>
</evidence>
<evidence type="ECO:0000259" key="7">
    <source>
        <dbReference type="Pfam" id="PF12698"/>
    </source>
</evidence>
<feature type="transmembrane region" description="Helical" evidence="6">
    <location>
        <begin position="271"/>
        <end position="294"/>
    </location>
</feature>
<dbReference type="PANTHER" id="PTHR30294:SF29">
    <property type="entry name" value="MULTIDRUG ABC TRANSPORTER PERMEASE YBHS-RELATED"/>
    <property type="match status" value="1"/>
</dbReference>
<comment type="caution">
    <text evidence="8">The sequence shown here is derived from an EMBL/GenBank/DDBJ whole genome shotgun (WGS) entry which is preliminary data.</text>
</comment>
<evidence type="ECO:0000313" key="9">
    <source>
        <dbReference type="Proteomes" id="UP000198647"/>
    </source>
</evidence>
<dbReference type="Pfam" id="PF12698">
    <property type="entry name" value="ABC2_membrane_3"/>
    <property type="match status" value="1"/>
</dbReference>
<feature type="transmembrane region" description="Helical" evidence="6">
    <location>
        <begin position="361"/>
        <end position="383"/>
    </location>
</feature>
<dbReference type="PANTHER" id="PTHR30294">
    <property type="entry name" value="MEMBRANE COMPONENT OF ABC TRANSPORTER YHHJ-RELATED"/>
    <property type="match status" value="1"/>
</dbReference>
<keyword evidence="9" id="KW-1185">Reference proteome</keyword>
<evidence type="ECO:0000313" key="8">
    <source>
        <dbReference type="EMBL" id="SDX47248.1"/>
    </source>
</evidence>
<dbReference type="InterPro" id="IPR051449">
    <property type="entry name" value="ABC-2_transporter_component"/>
</dbReference>
<accession>A0A1H3BZX7</accession>
<gene>
    <name evidence="8" type="ORF">SAMN04488081_0627</name>
</gene>
<feature type="transmembrane region" description="Helical" evidence="6">
    <location>
        <begin position="229"/>
        <end position="251"/>
    </location>
</feature>
<keyword evidence="3 6" id="KW-0812">Transmembrane</keyword>
<dbReference type="RefSeq" id="WP_008592259.1">
    <property type="nucleotide sequence ID" value="NZ_FNOS01000001.1"/>
</dbReference>
<evidence type="ECO:0000256" key="3">
    <source>
        <dbReference type="ARBA" id="ARBA00022692"/>
    </source>
</evidence>
<comment type="subcellular location">
    <subcellularLocation>
        <location evidence="1">Cell membrane</location>
        <topology evidence="1">Multi-pass membrane protein</topology>
    </subcellularLocation>
</comment>
<evidence type="ECO:0000256" key="1">
    <source>
        <dbReference type="ARBA" id="ARBA00004651"/>
    </source>
</evidence>
<dbReference type="EMBL" id="FNOS01000001">
    <property type="protein sequence ID" value="SDX47248.1"/>
    <property type="molecule type" value="Genomic_DNA"/>
</dbReference>
<keyword evidence="2" id="KW-1003">Cell membrane</keyword>
<feature type="transmembrane region" description="Helical" evidence="6">
    <location>
        <begin position="20"/>
        <end position="38"/>
    </location>
</feature>
<keyword evidence="5 6" id="KW-0472">Membrane</keyword>
<dbReference type="InterPro" id="IPR013525">
    <property type="entry name" value="ABC2_TM"/>
</dbReference>